<dbReference type="InterPro" id="IPR049712">
    <property type="entry name" value="Poly_export"/>
</dbReference>
<gene>
    <name evidence="5" type="ORF">P8935_14310</name>
</gene>
<evidence type="ECO:0000259" key="4">
    <source>
        <dbReference type="Pfam" id="PF10531"/>
    </source>
</evidence>
<dbReference type="RefSeq" id="WP_348260975.1">
    <property type="nucleotide sequence ID" value="NZ_CP121196.1"/>
</dbReference>
<name>A0AAU7DEI9_9BACT</name>
<accession>A0AAU7DEI9</accession>
<evidence type="ECO:0000256" key="2">
    <source>
        <dbReference type="SAM" id="SignalP"/>
    </source>
</evidence>
<dbReference type="AlphaFoldDB" id="A0AAU7DEI9"/>
<feature type="signal peptide" evidence="2">
    <location>
        <begin position="1"/>
        <end position="23"/>
    </location>
</feature>
<dbReference type="PANTHER" id="PTHR33619">
    <property type="entry name" value="POLYSACCHARIDE EXPORT PROTEIN GFCE-RELATED"/>
    <property type="match status" value="1"/>
</dbReference>
<evidence type="ECO:0000313" key="5">
    <source>
        <dbReference type="EMBL" id="XBH15744.1"/>
    </source>
</evidence>
<reference evidence="5" key="1">
    <citation type="submission" date="2023-03" db="EMBL/GenBank/DDBJ databases">
        <title>Edaphobacter sp.</title>
        <authorList>
            <person name="Huber K.J."/>
            <person name="Papendorf J."/>
            <person name="Pilke C."/>
            <person name="Bunk B."/>
            <person name="Sproeer C."/>
            <person name="Pester M."/>
        </authorList>
    </citation>
    <scope>NUCLEOTIDE SEQUENCE</scope>
    <source>
        <strain evidence="5">DSM 110680</strain>
    </source>
</reference>
<dbReference type="Pfam" id="PF02563">
    <property type="entry name" value="Poly_export"/>
    <property type="match status" value="1"/>
</dbReference>
<dbReference type="InterPro" id="IPR003715">
    <property type="entry name" value="Poly_export_N"/>
</dbReference>
<protein>
    <submittedName>
        <fullName evidence="5">SLBB domain-containing protein</fullName>
    </submittedName>
</protein>
<feature type="domain" description="Soluble ligand binding" evidence="4">
    <location>
        <begin position="218"/>
        <end position="270"/>
    </location>
</feature>
<proteinExistence type="predicted"/>
<evidence type="ECO:0000259" key="3">
    <source>
        <dbReference type="Pfam" id="PF02563"/>
    </source>
</evidence>
<organism evidence="5">
    <name type="scientific">Telmatobacter sp. DSM 110680</name>
    <dbReference type="NCBI Taxonomy" id="3036704"/>
    <lineage>
        <taxon>Bacteria</taxon>
        <taxon>Pseudomonadati</taxon>
        <taxon>Acidobacteriota</taxon>
        <taxon>Terriglobia</taxon>
        <taxon>Terriglobales</taxon>
        <taxon>Acidobacteriaceae</taxon>
        <taxon>Telmatobacter</taxon>
    </lineage>
</organism>
<sequence length="327" mass="34399">MTFRKLILLLASLLLMRPNLVVAQEQRPALIPLAQGGGASSAGASASSVASIGGLSDSPIAPGEVVHINVFDAPDFSLVTRVSETGDVPYPILGSFHIGGLNSASAARMLAKELKDHNLMLEPEITVTVDSSSTGITVLGEVHSPGVYPPPGKHQLSDLLAIAGGLTSNTGRIIEITNDRDAGKKDYVSWDPTMHNTENFDRAVSPGDRVLVRACGIAYVGGNVSKPGAYSLCGSPRITLSELMALAGGVTPNASYSKTYLVRAQPDGTKVVEQIDVKAVLTSRVSDPIVQEDDIIYVSPSPLKAILKNAVSFALAISPQLFYTYHP</sequence>
<dbReference type="EMBL" id="CP121196">
    <property type="protein sequence ID" value="XBH15744.1"/>
    <property type="molecule type" value="Genomic_DNA"/>
</dbReference>
<feature type="chain" id="PRO_5043335814" evidence="2">
    <location>
        <begin position="24"/>
        <end position="327"/>
    </location>
</feature>
<dbReference type="GO" id="GO:0015159">
    <property type="term" value="F:polysaccharide transmembrane transporter activity"/>
    <property type="evidence" value="ECO:0007669"/>
    <property type="project" value="InterPro"/>
</dbReference>
<dbReference type="PANTHER" id="PTHR33619:SF3">
    <property type="entry name" value="POLYSACCHARIDE EXPORT PROTEIN GFCE-RELATED"/>
    <property type="match status" value="1"/>
</dbReference>
<feature type="domain" description="Soluble ligand binding" evidence="4">
    <location>
        <begin position="136"/>
        <end position="170"/>
    </location>
</feature>
<dbReference type="Gene3D" id="3.10.560.10">
    <property type="entry name" value="Outer membrane lipoprotein wza domain like"/>
    <property type="match status" value="2"/>
</dbReference>
<dbReference type="InterPro" id="IPR019554">
    <property type="entry name" value="Soluble_ligand-bd"/>
</dbReference>
<feature type="domain" description="Polysaccharide export protein N-terminal" evidence="3">
    <location>
        <begin position="59"/>
        <end position="129"/>
    </location>
</feature>
<dbReference type="Pfam" id="PF10531">
    <property type="entry name" value="SLBB"/>
    <property type="match status" value="2"/>
</dbReference>
<keyword evidence="1 2" id="KW-0732">Signal</keyword>
<evidence type="ECO:0000256" key="1">
    <source>
        <dbReference type="ARBA" id="ARBA00022729"/>
    </source>
</evidence>